<feature type="repeat" description="WD" evidence="1">
    <location>
        <begin position="411"/>
        <end position="450"/>
    </location>
</feature>
<feature type="region of interest" description="Disordered" evidence="2">
    <location>
        <begin position="643"/>
        <end position="675"/>
    </location>
</feature>
<keyword evidence="4" id="KW-1185">Reference proteome</keyword>
<feature type="region of interest" description="Disordered" evidence="2">
    <location>
        <begin position="758"/>
        <end position="777"/>
    </location>
</feature>
<reference evidence="3" key="2">
    <citation type="submission" date="2025-09" db="UniProtKB">
        <authorList>
            <consortium name="Ensembl"/>
        </authorList>
    </citation>
    <scope>IDENTIFICATION</scope>
</reference>
<keyword evidence="1" id="KW-0853">WD repeat</keyword>
<dbReference type="InterPro" id="IPR015943">
    <property type="entry name" value="WD40/YVTN_repeat-like_dom_sf"/>
</dbReference>
<evidence type="ECO:0000256" key="2">
    <source>
        <dbReference type="SAM" id="MobiDB-lite"/>
    </source>
</evidence>
<dbReference type="OMA" id="EIWKWFS"/>
<dbReference type="Proteomes" id="UP000261340">
    <property type="component" value="Unplaced"/>
</dbReference>
<sequence>MEFVSGSKNASAEEANTETAEGCLSLCGMCPSCVFAPKPPGSSRCLWKVSDEFKRRFMLALLLRCRSVKALESIQGVLRGATSWTLHTYARSRRPLSPPYHPFHCSQPALDGEPLGVNVKEIWQWFSSSPDWVKLSYVCRIFSLCDSELLQMVSNLTTVLLVRQKRGFLQLHGKITEEDKDSEVWTALQFPPEESEDPALMVVPGSSKSVSGVSRHRDFISCLPVDLSKRILGKSSHTSVVLQISNQRFFFLFQRCSNVNTVSPTYANTVEVPVPIKADDEEDIQSAVPEVSLIHTLSTLNCTFCTLDTLIMEERNVYCGAYFTKVLLDNEDPHRVLDYRGGPLMATGSKDRLVRLLYVASQIEDVSVLKGHVGSIRAVLLREDRDLLITASSDASIRCWNLKTDRCDMALYGHSGAINCLDADADRLVSGAKDCAVKVWCLQTGKHFDHFNFKHPSSVLCVKISKTAIYSSCKRGLIRKWDMGKAALLRVRSIYGESTVKCLFLDERHLLSGDSSGKVMAWSINHNVEKCLMTFGHQKEVRSLTLVYLRVVTGCVDGKIRIFNFLTGDCLREITAETVTGRILSLHFLDQSILVNTIYCVKLYQFAKVFWDYASSPRGDHCDSLVSEKSAASLTECADVSQPPSTAQKISSYSHMKPKRVEARSETANPSVMLSEKAASERIKKRGLHHPLTQDCIHLRVNAVQTAHRTEEASINMESNARLRDSWGPHTERPHDGHPSRAKTCVPVVKRAVTQNMTKKPQGRDVSTALGTTRRAL</sequence>
<dbReference type="PROSITE" id="PS50082">
    <property type="entry name" value="WD_REPEATS_2"/>
    <property type="match status" value="2"/>
</dbReference>
<feature type="repeat" description="WD" evidence="1">
    <location>
        <begin position="369"/>
        <end position="410"/>
    </location>
</feature>
<dbReference type="SMART" id="SM00320">
    <property type="entry name" value="WD40"/>
    <property type="match status" value="5"/>
</dbReference>
<dbReference type="PROSITE" id="PS50294">
    <property type="entry name" value="WD_REPEATS_REGION"/>
    <property type="match status" value="2"/>
</dbReference>
<evidence type="ECO:0000313" key="4">
    <source>
        <dbReference type="Proteomes" id="UP000261340"/>
    </source>
</evidence>
<dbReference type="PANTHER" id="PTHR19872:SF7">
    <property type="entry name" value="F-BOX AND WD REPEAT DOMAIN CONTAINING PROTEIN 10B-RELATED"/>
    <property type="match status" value="1"/>
</dbReference>
<dbReference type="GeneTree" id="ENSGT00940000158003"/>
<dbReference type="AlphaFoldDB" id="A0A3Q0RLE4"/>
<dbReference type="InterPro" id="IPR051075">
    <property type="entry name" value="SCF_subunit_WD-repeat"/>
</dbReference>
<dbReference type="Ensembl" id="ENSACIT00000011682.1">
    <property type="protein sequence ID" value="ENSACIP00000011361.1"/>
    <property type="gene ID" value="ENSACIG00000008787.1"/>
</dbReference>
<protein>
    <submittedName>
        <fullName evidence="3">F-box and WD repeat domain containing 10</fullName>
    </submittedName>
</protein>
<feature type="compositionally biased region" description="Polar residues" evidence="2">
    <location>
        <begin position="643"/>
        <end position="654"/>
    </location>
</feature>
<dbReference type="SUPFAM" id="SSF50978">
    <property type="entry name" value="WD40 repeat-like"/>
    <property type="match status" value="1"/>
</dbReference>
<reference evidence="3" key="1">
    <citation type="submission" date="2025-08" db="UniProtKB">
        <authorList>
            <consortium name="Ensembl"/>
        </authorList>
    </citation>
    <scope>IDENTIFICATION</scope>
</reference>
<dbReference type="Pfam" id="PF00400">
    <property type="entry name" value="WD40"/>
    <property type="match status" value="3"/>
</dbReference>
<accession>A0A3Q0RLE4</accession>
<dbReference type="PANTHER" id="PTHR19872">
    <property type="entry name" value="UBIQUITIN LIGASE SPECIFICITY FACTOR/HREP PROTEIN"/>
    <property type="match status" value="1"/>
</dbReference>
<proteinExistence type="predicted"/>
<evidence type="ECO:0000313" key="3">
    <source>
        <dbReference type="Ensembl" id="ENSACIP00000011361.1"/>
    </source>
</evidence>
<dbReference type="STRING" id="61819.ENSACIP00000011361"/>
<name>A0A3Q0RLE4_AMPCI</name>
<dbReference type="InterPro" id="IPR001680">
    <property type="entry name" value="WD40_rpt"/>
</dbReference>
<dbReference type="InterPro" id="IPR036322">
    <property type="entry name" value="WD40_repeat_dom_sf"/>
</dbReference>
<organism evidence="3 4">
    <name type="scientific">Amphilophus citrinellus</name>
    <name type="common">Midas cichlid</name>
    <name type="synonym">Cichlasoma citrinellum</name>
    <dbReference type="NCBI Taxonomy" id="61819"/>
    <lineage>
        <taxon>Eukaryota</taxon>
        <taxon>Metazoa</taxon>
        <taxon>Chordata</taxon>
        <taxon>Craniata</taxon>
        <taxon>Vertebrata</taxon>
        <taxon>Euteleostomi</taxon>
        <taxon>Actinopterygii</taxon>
        <taxon>Neopterygii</taxon>
        <taxon>Teleostei</taxon>
        <taxon>Neoteleostei</taxon>
        <taxon>Acanthomorphata</taxon>
        <taxon>Ovalentaria</taxon>
        <taxon>Cichlomorphae</taxon>
        <taxon>Cichliformes</taxon>
        <taxon>Cichlidae</taxon>
        <taxon>New World cichlids</taxon>
        <taxon>Cichlasomatinae</taxon>
        <taxon>Heroini</taxon>
        <taxon>Amphilophus</taxon>
    </lineage>
</organism>
<dbReference type="Gene3D" id="2.130.10.10">
    <property type="entry name" value="YVTN repeat-like/Quinoprotein amine dehydrogenase"/>
    <property type="match status" value="1"/>
</dbReference>
<evidence type="ECO:0000256" key="1">
    <source>
        <dbReference type="PROSITE-ProRule" id="PRU00221"/>
    </source>
</evidence>